<dbReference type="InterPro" id="IPR036465">
    <property type="entry name" value="vWFA_dom_sf"/>
</dbReference>
<dbReference type="Pfam" id="PF13400">
    <property type="entry name" value="Tad"/>
    <property type="match status" value="1"/>
</dbReference>
<dbReference type="InterPro" id="IPR028087">
    <property type="entry name" value="Tad_N"/>
</dbReference>
<dbReference type="PATRIC" id="fig|74031.6.peg.285"/>
<dbReference type="STRING" id="74031.SAMN04488077_10824"/>
<organism evidence="3 4">
    <name type="scientific">Roseovarius tolerans</name>
    <dbReference type="NCBI Taxonomy" id="74031"/>
    <lineage>
        <taxon>Bacteria</taxon>
        <taxon>Pseudomonadati</taxon>
        <taxon>Pseudomonadota</taxon>
        <taxon>Alphaproteobacteria</taxon>
        <taxon>Rhodobacterales</taxon>
        <taxon>Roseobacteraceae</taxon>
        <taxon>Roseovarius</taxon>
    </lineage>
</organism>
<reference evidence="4" key="1">
    <citation type="submission" date="2015-07" db="EMBL/GenBank/DDBJ databases">
        <title>Draft Genome Sequence of Roseovarius tolerans EL-164, a producer of N-Acylated Alanine Methyl Esters (NAMEs).</title>
        <authorList>
            <person name="Voget S."/>
            <person name="Bruns H."/>
            <person name="Wagner-Doebler I."/>
            <person name="Schulz S."/>
            <person name="Daniel R."/>
        </authorList>
    </citation>
    <scope>NUCLEOTIDE SEQUENCE [LARGE SCALE GENOMIC DNA]</scope>
    <source>
        <strain evidence="4">EL-164</strain>
    </source>
</reference>
<feature type="transmembrane region" description="Helical" evidence="1">
    <location>
        <begin position="38"/>
        <end position="57"/>
    </location>
</feature>
<keyword evidence="1" id="KW-0812">Transmembrane</keyword>
<name>A0A0L6CZK2_9RHOB</name>
<dbReference type="EMBL" id="LGVV01000002">
    <property type="protein sequence ID" value="KNX43150.1"/>
    <property type="molecule type" value="Genomic_DNA"/>
</dbReference>
<evidence type="ECO:0000259" key="2">
    <source>
        <dbReference type="Pfam" id="PF13400"/>
    </source>
</evidence>
<dbReference type="Gene3D" id="3.40.50.410">
    <property type="entry name" value="von Willebrand factor, type A domain"/>
    <property type="match status" value="1"/>
</dbReference>
<accession>A0A0L6CZK2</accession>
<proteinExistence type="predicted"/>
<keyword evidence="1" id="KW-0472">Membrane</keyword>
<sequence>MRVEQAPRKPGLTALLKNGTALASRPIHKFLNKEDGSVTAFSFVVFVMMLVMGGIALDTMRQETARASLQATLDRAVLAGAQASTSAQARDVIEDYFDKAGLGAYLLAEQEDEIDIKLNSAKVSARAVRIVDTYLMKFAAVDQLQSSAGATAEVTIPKLEVAMVLDNSGSMQGSRMTALRPAAVEFVQTVMENTEERDAVISIVPYSWSVSPPKSLFEALNVSTTHQYSRCLEFSDADYDSAAMNPATVYQQMLYTSKRGTTFGDLSNDSFAWGSGDTYNQTCYPEDFFQILPYATKQSVIEGKINSLQAAGSTSTNEGIKWGAALLDPAFAPVVTALQVTKTKIDGNGNTVTYHDVDPLLSNMPATYDTGDTLKVMLVMSDGKNDYSYRLPAQYRGENSNLYEVTYQEQEFHYLYDRYDTSRRWYGSQYEQYCSWSRYDCKYRASGGQTTSFFLYSPHYDDFYNTETGATFQNSDITNIPGYISHERIDWDIAWGLMTPEYYKNKTGSWGPYNEFGSSGSKAITPGKKDAQMEDICDAANAAGITIYTVAFEMGSQASAANKLRDCASTTSHHFNATTFNIKTVFNTIAVNVKQLRLTQ</sequence>
<dbReference type="RefSeq" id="WP_082237317.1">
    <property type="nucleotide sequence ID" value="NZ_CP118494.1"/>
</dbReference>
<comment type="caution">
    <text evidence="3">The sequence shown here is derived from an EMBL/GenBank/DDBJ whole genome shotgun (WGS) entry which is preliminary data.</text>
</comment>
<keyword evidence="4" id="KW-1185">Reference proteome</keyword>
<keyword evidence="1" id="KW-1133">Transmembrane helix</keyword>
<evidence type="ECO:0000313" key="3">
    <source>
        <dbReference type="EMBL" id="KNX43150.1"/>
    </source>
</evidence>
<dbReference type="Proteomes" id="UP000037046">
    <property type="component" value="Unassembled WGS sequence"/>
</dbReference>
<protein>
    <submittedName>
        <fullName evidence="3">von Willebrand factor type A domain protein</fullName>
    </submittedName>
</protein>
<feature type="domain" description="Putative Flp pilus-assembly TadG-like N-terminal" evidence="2">
    <location>
        <begin position="36"/>
        <end position="83"/>
    </location>
</feature>
<evidence type="ECO:0000256" key="1">
    <source>
        <dbReference type="SAM" id="Phobius"/>
    </source>
</evidence>
<evidence type="ECO:0000313" key="4">
    <source>
        <dbReference type="Proteomes" id="UP000037046"/>
    </source>
</evidence>
<dbReference type="AlphaFoldDB" id="A0A0L6CZK2"/>
<dbReference type="SUPFAM" id="SSF53300">
    <property type="entry name" value="vWA-like"/>
    <property type="match status" value="1"/>
</dbReference>
<gene>
    <name evidence="3" type="ORF">ROTO_02790</name>
</gene>